<evidence type="ECO:0000256" key="16">
    <source>
        <dbReference type="ARBA" id="ARBA00023316"/>
    </source>
</evidence>
<dbReference type="PROSITE" id="PS51387">
    <property type="entry name" value="FAD_PCMH"/>
    <property type="match status" value="1"/>
</dbReference>
<dbReference type="Gene3D" id="3.30.465.10">
    <property type="match status" value="1"/>
</dbReference>
<comment type="subcellular location">
    <subcellularLocation>
        <location evidence="3 19">Cytoplasm</location>
    </subcellularLocation>
</comment>
<keyword evidence="8 19" id="KW-0132">Cell division</keyword>
<evidence type="ECO:0000313" key="22">
    <source>
        <dbReference type="Proteomes" id="UP000605201"/>
    </source>
</evidence>
<gene>
    <name evidence="19 21" type="primary">murB</name>
    <name evidence="21" type="ORF">H8D96_13210</name>
</gene>
<evidence type="ECO:0000256" key="6">
    <source>
        <dbReference type="ARBA" id="ARBA00015188"/>
    </source>
</evidence>
<dbReference type="HAMAP" id="MF_00037">
    <property type="entry name" value="MurB"/>
    <property type="match status" value="1"/>
</dbReference>
<dbReference type="InterPro" id="IPR006094">
    <property type="entry name" value="Oxid_FAD_bind_N"/>
</dbReference>
<dbReference type="InterPro" id="IPR016169">
    <property type="entry name" value="FAD-bd_PCMH_sub2"/>
</dbReference>
<dbReference type="SUPFAM" id="SSF56194">
    <property type="entry name" value="Uridine diphospho-N-Acetylenolpyruvylglucosamine reductase, MurB, C-terminal domain"/>
    <property type="match status" value="1"/>
</dbReference>
<feature type="active site" description="Proton donor" evidence="19">
    <location>
        <position position="239"/>
    </location>
</feature>
<protein>
    <recommendedName>
        <fullName evidence="6 19">UDP-N-acetylenolpyruvoylglucosamine reductase</fullName>
        <ecNumber evidence="5 19">1.3.1.98</ecNumber>
    </recommendedName>
    <alternativeName>
        <fullName evidence="17 19">UDP-N-acetylmuramate dehydrogenase</fullName>
    </alternativeName>
</protein>
<dbReference type="InterPro" id="IPR016166">
    <property type="entry name" value="FAD-bd_PCMH"/>
</dbReference>
<keyword evidence="16 19" id="KW-0961">Cell wall biogenesis/degradation</keyword>
<keyword evidence="13 19" id="KW-0573">Peptidoglycan synthesis</keyword>
<keyword evidence="7 19" id="KW-0963">Cytoplasm</keyword>
<keyword evidence="12 19" id="KW-0133">Cell shape</keyword>
<dbReference type="GO" id="GO:0005829">
    <property type="term" value="C:cytosol"/>
    <property type="evidence" value="ECO:0007669"/>
    <property type="project" value="TreeGrafter"/>
</dbReference>
<name>A0A8J6TQV0_9BACT</name>
<evidence type="ECO:0000256" key="2">
    <source>
        <dbReference type="ARBA" id="ARBA00003921"/>
    </source>
</evidence>
<comment type="catalytic activity">
    <reaction evidence="18 19">
        <text>UDP-N-acetyl-alpha-D-muramate + NADP(+) = UDP-N-acetyl-3-O-(1-carboxyvinyl)-alpha-D-glucosamine + NADPH + H(+)</text>
        <dbReference type="Rhea" id="RHEA:12248"/>
        <dbReference type="ChEBI" id="CHEBI:15378"/>
        <dbReference type="ChEBI" id="CHEBI:57783"/>
        <dbReference type="ChEBI" id="CHEBI:58349"/>
        <dbReference type="ChEBI" id="CHEBI:68483"/>
        <dbReference type="ChEBI" id="CHEBI:70757"/>
        <dbReference type="EC" id="1.3.1.98"/>
    </reaction>
</comment>
<comment type="cofactor">
    <cofactor evidence="1 19">
        <name>FAD</name>
        <dbReference type="ChEBI" id="CHEBI:57692"/>
    </cofactor>
</comment>
<evidence type="ECO:0000256" key="7">
    <source>
        <dbReference type="ARBA" id="ARBA00022490"/>
    </source>
</evidence>
<dbReference type="GO" id="GO:0051301">
    <property type="term" value="P:cell division"/>
    <property type="evidence" value="ECO:0007669"/>
    <property type="project" value="UniProtKB-KW"/>
</dbReference>
<dbReference type="GO" id="GO:0009252">
    <property type="term" value="P:peptidoglycan biosynthetic process"/>
    <property type="evidence" value="ECO:0007669"/>
    <property type="project" value="UniProtKB-UniRule"/>
</dbReference>
<dbReference type="InterPro" id="IPR003170">
    <property type="entry name" value="MurB"/>
</dbReference>
<organism evidence="21 22">
    <name type="scientific">Candidatus Desulfatibia vada</name>
    <dbReference type="NCBI Taxonomy" id="2841696"/>
    <lineage>
        <taxon>Bacteria</taxon>
        <taxon>Pseudomonadati</taxon>
        <taxon>Thermodesulfobacteriota</taxon>
        <taxon>Desulfobacteria</taxon>
        <taxon>Desulfobacterales</taxon>
        <taxon>Desulfobacterales incertae sedis</taxon>
        <taxon>Candidatus Desulfatibia</taxon>
    </lineage>
</organism>
<dbReference type="EMBL" id="JACNIG010000250">
    <property type="protein sequence ID" value="MBC8432863.1"/>
    <property type="molecule type" value="Genomic_DNA"/>
</dbReference>
<keyword evidence="11 19" id="KW-0521">NADP</keyword>
<dbReference type="InterPro" id="IPR036318">
    <property type="entry name" value="FAD-bd_PCMH-like_sf"/>
</dbReference>
<dbReference type="InterPro" id="IPR016167">
    <property type="entry name" value="FAD-bd_PCMH_sub1"/>
</dbReference>
<dbReference type="InterPro" id="IPR036635">
    <property type="entry name" value="MurB_C_sf"/>
</dbReference>
<evidence type="ECO:0000256" key="9">
    <source>
        <dbReference type="ARBA" id="ARBA00022630"/>
    </source>
</evidence>
<evidence type="ECO:0000256" key="13">
    <source>
        <dbReference type="ARBA" id="ARBA00022984"/>
    </source>
</evidence>
<evidence type="ECO:0000256" key="12">
    <source>
        <dbReference type="ARBA" id="ARBA00022960"/>
    </source>
</evidence>
<dbReference type="GO" id="GO:0071949">
    <property type="term" value="F:FAD binding"/>
    <property type="evidence" value="ECO:0007669"/>
    <property type="project" value="InterPro"/>
</dbReference>
<dbReference type="GO" id="GO:0008762">
    <property type="term" value="F:UDP-N-acetylmuramate dehydrogenase activity"/>
    <property type="evidence" value="ECO:0007669"/>
    <property type="project" value="UniProtKB-UniRule"/>
</dbReference>
<dbReference type="EC" id="1.3.1.98" evidence="5 19"/>
<feature type="active site" evidence="19">
    <location>
        <position position="310"/>
    </location>
</feature>
<evidence type="ECO:0000256" key="1">
    <source>
        <dbReference type="ARBA" id="ARBA00001974"/>
    </source>
</evidence>
<dbReference type="PANTHER" id="PTHR21071:SF4">
    <property type="entry name" value="UDP-N-ACETYLENOLPYRUVOYLGLUCOSAMINE REDUCTASE"/>
    <property type="match status" value="1"/>
</dbReference>
<comment type="similarity">
    <text evidence="19">Belongs to the MurB family.</text>
</comment>
<evidence type="ECO:0000256" key="4">
    <source>
        <dbReference type="ARBA" id="ARBA00004752"/>
    </source>
</evidence>
<feature type="domain" description="FAD-binding PCMH-type" evidence="20">
    <location>
        <begin position="33"/>
        <end position="210"/>
    </location>
</feature>
<dbReference type="InterPro" id="IPR011601">
    <property type="entry name" value="MurB_C"/>
</dbReference>
<evidence type="ECO:0000256" key="10">
    <source>
        <dbReference type="ARBA" id="ARBA00022827"/>
    </source>
</evidence>
<dbReference type="Gene3D" id="3.30.43.10">
    <property type="entry name" value="Uridine Diphospho-n-acetylenolpyruvylglucosamine Reductase, domain 2"/>
    <property type="match status" value="1"/>
</dbReference>
<dbReference type="Pfam" id="PF01565">
    <property type="entry name" value="FAD_binding_4"/>
    <property type="match status" value="1"/>
</dbReference>
<keyword evidence="9 19" id="KW-0285">Flavoprotein</keyword>
<feature type="active site" evidence="19">
    <location>
        <position position="182"/>
    </location>
</feature>
<dbReference type="AlphaFoldDB" id="A0A8J6TQV0"/>
<keyword evidence="15 19" id="KW-0131">Cell cycle</keyword>
<evidence type="ECO:0000256" key="3">
    <source>
        <dbReference type="ARBA" id="ARBA00004496"/>
    </source>
</evidence>
<dbReference type="Pfam" id="PF02873">
    <property type="entry name" value="MurB_C"/>
    <property type="match status" value="1"/>
</dbReference>
<evidence type="ECO:0000256" key="5">
    <source>
        <dbReference type="ARBA" id="ARBA00012518"/>
    </source>
</evidence>
<reference evidence="21 22" key="1">
    <citation type="submission" date="2020-08" db="EMBL/GenBank/DDBJ databases">
        <title>Bridging the membrane lipid divide: bacteria of the FCB group superphylum have the potential to synthesize archaeal ether lipids.</title>
        <authorList>
            <person name="Villanueva L."/>
            <person name="Von Meijenfeldt F.A.B."/>
            <person name="Westbye A.B."/>
            <person name="Yadav S."/>
            <person name="Hopmans E.C."/>
            <person name="Dutilh B.E."/>
            <person name="Sinninghe Damste J.S."/>
        </authorList>
    </citation>
    <scope>NUCLEOTIDE SEQUENCE [LARGE SCALE GENOMIC DNA]</scope>
    <source>
        <strain evidence="21">NIOZ-UU17</strain>
    </source>
</reference>
<evidence type="ECO:0000259" key="20">
    <source>
        <dbReference type="PROSITE" id="PS51387"/>
    </source>
</evidence>
<comment type="pathway">
    <text evidence="4 19">Cell wall biogenesis; peptidoglycan biosynthesis.</text>
</comment>
<evidence type="ECO:0000256" key="19">
    <source>
        <dbReference type="HAMAP-Rule" id="MF_00037"/>
    </source>
</evidence>
<dbReference type="GO" id="GO:0071555">
    <property type="term" value="P:cell wall organization"/>
    <property type="evidence" value="ECO:0007669"/>
    <property type="project" value="UniProtKB-KW"/>
</dbReference>
<evidence type="ECO:0000256" key="18">
    <source>
        <dbReference type="ARBA" id="ARBA00048914"/>
    </source>
</evidence>
<comment type="caution">
    <text evidence="21">The sequence shown here is derived from an EMBL/GenBank/DDBJ whole genome shotgun (WGS) entry which is preliminary data.</text>
</comment>
<keyword evidence="10 19" id="KW-0274">FAD</keyword>
<comment type="function">
    <text evidence="2 19">Cell wall formation.</text>
</comment>
<dbReference type="PANTHER" id="PTHR21071">
    <property type="entry name" value="UDP-N-ACETYLENOLPYRUVOYLGLUCOSAMINE REDUCTASE"/>
    <property type="match status" value="1"/>
</dbReference>
<keyword evidence="14 19" id="KW-0560">Oxidoreductase</keyword>
<accession>A0A8J6TQV0</accession>
<dbReference type="NCBIfam" id="TIGR00179">
    <property type="entry name" value="murB"/>
    <property type="match status" value="1"/>
</dbReference>
<dbReference type="UniPathway" id="UPA00219"/>
<evidence type="ECO:0000313" key="21">
    <source>
        <dbReference type="EMBL" id="MBC8432863.1"/>
    </source>
</evidence>
<dbReference type="Gene3D" id="3.90.78.10">
    <property type="entry name" value="UDP-N-acetylenolpyruvoylglucosamine reductase, C-terminal domain"/>
    <property type="match status" value="1"/>
</dbReference>
<evidence type="ECO:0000256" key="14">
    <source>
        <dbReference type="ARBA" id="ARBA00023002"/>
    </source>
</evidence>
<evidence type="ECO:0000256" key="11">
    <source>
        <dbReference type="ARBA" id="ARBA00022857"/>
    </source>
</evidence>
<sequence length="316" mass="34343">MLLDSESKRWLADHYGASIKFDEPMSKHTSLQVGGPAEAYFVPGNIEALKSLINWAWQKGISYLIIGDGTNLLVKESGIKGIVIALTKCLQAITKIDNEKEEVVVTAMAGVRMQALCRFALEHGLAGLNFALGIPGTVGGGIMMNAGTAEGWIENVLKTVTVLLPNGQIQEITRDRLKFSYRNLTLNMELNQEFQAHPVIIDGSFCLHPTDPVKLKAEAQKILRRRMQRQPIGYPSAGCFFKNPPNGKTAGQLIDLAGLKGKAIGGAEVSSKHANFFVNIGQATAADFLALMELVHDTVLTRFNIDLESEVKIVGA</sequence>
<dbReference type="NCBIfam" id="NF010480">
    <property type="entry name" value="PRK13905.1"/>
    <property type="match status" value="1"/>
</dbReference>
<proteinExistence type="inferred from homology"/>
<dbReference type="Proteomes" id="UP000605201">
    <property type="component" value="Unassembled WGS sequence"/>
</dbReference>
<dbReference type="GO" id="GO:0008360">
    <property type="term" value="P:regulation of cell shape"/>
    <property type="evidence" value="ECO:0007669"/>
    <property type="project" value="UniProtKB-KW"/>
</dbReference>
<evidence type="ECO:0000256" key="17">
    <source>
        <dbReference type="ARBA" id="ARBA00031026"/>
    </source>
</evidence>
<evidence type="ECO:0000256" key="15">
    <source>
        <dbReference type="ARBA" id="ARBA00023306"/>
    </source>
</evidence>
<evidence type="ECO:0000256" key="8">
    <source>
        <dbReference type="ARBA" id="ARBA00022618"/>
    </source>
</evidence>
<dbReference type="SUPFAM" id="SSF56176">
    <property type="entry name" value="FAD-binding/transporter-associated domain-like"/>
    <property type="match status" value="1"/>
</dbReference>